<comment type="caution">
    <text evidence="2">The sequence shown here is derived from an EMBL/GenBank/DDBJ whole genome shotgun (WGS) entry which is preliminary data.</text>
</comment>
<evidence type="ECO:0000313" key="3">
    <source>
        <dbReference type="Proteomes" id="UP000620124"/>
    </source>
</evidence>
<dbReference type="InterPro" id="IPR000477">
    <property type="entry name" value="RT_dom"/>
</dbReference>
<evidence type="ECO:0000259" key="1">
    <source>
        <dbReference type="Pfam" id="PF00078"/>
    </source>
</evidence>
<accession>A0A8H6Z860</accession>
<reference evidence="2" key="1">
    <citation type="submission" date="2020-05" db="EMBL/GenBank/DDBJ databases">
        <title>Mycena genomes resolve the evolution of fungal bioluminescence.</title>
        <authorList>
            <person name="Tsai I.J."/>
        </authorList>
    </citation>
    <scope>NUCLEOTIDE SEQUENCE</scope>
    <source>
        <strain evidence="2">CCC161011</strain>
    </source>
</reference>
<sequence length="520" mass="59189">MLTLIIDRRLREGAQDIGAIPKSQNGFQADLRTNDSAFVLLCLIDKAQALTKPLYVAYLNLKNAFPGTDRSTLWVKLAKLGISGPMIEWLKCLYDRIRYIVRSDGQYALQFRSLLGILTGDPGSPHLWNLFVSGFILAHHLEDVRLNGVPINQIEHADDVMTVSTCPSGFQMHLNGAQSWANDNGCETSIPKCLYQIYGPRQKLYPTFHLDGKAIKQKQTACYLGIWFETGCKFMWREQYRVKAKKASKVANVILGLDRFVGTLPAWDLRTLYMARVDPYLTAGCDVCLDIEEKSLKLLEKVQVKFLRHMLGVDIDAFETGKLVKKSLDFQHYLRIKTSDHRRALTRMILSSHSPAVERRCWKEQGKDVVPTEWRKCRFCQDSIEDPAHVMFMCDHPELMQVREIFLAELYEKIPEFKGAFTDVMTFFKAVLAKREVTPGLGNLAFNVLKIYDAAPMLILEPPAEDPSFQPLFYTPAHWISARWHVSDNSLQNSVRLDLGGENSSCTPALIQLVVRSYGF</sequence>
<dbReference type="EMBL" id="JACAZI010000001">
    <property type="protein sequence ID" value="KAF7372364.1"/>
    <property type="molecule type" value="Genomic_DNA"/>
</dbReference>
<dbReference type="PANTHER" id="PTHR47027">
    <property type="entry name" value="REVERSE TRANSCRIPTASE DOMAIN-CONTAINING PROTEIN"/>
    <property type="match status" value="1"/>
</dbReference>
<organism evidence="2 3">
    <name type="scientific">Mycena venus</name>
    <dbReference type="NCBI Taxonomy" id="2733690"/>
    <lineage>
        <taxon>Eukaryota</taxon>
        <taxon>Fungi</taxon>
        <taxon>Dikarya</taxon>
        <taxon>Basidiomycota</taxon>
        <taxon>Agaricomycotina</taxon>
        <taxon>Agaricomycetes</taxon>
        <taxon>Agaricomycetidae</taxon>
        <taxon>Agaricales</taxon>
        <taxon>Marasmiineae</taxon>
        <taxon>Mycenaceae</taxon>
        <taxon>Mycena</taxon>
    </lineage>
</organism>
<feature type="domain" description="Reverse transcriptase" evidence="1">
    <location>
        <begin position="13"/>
        <end position="227"/>
    </location>
</feature>
<dbReference type="OrthoDB" id="3051324at2759"/>
<keyword evidence="3" id="KW-1185">Reference proteome</keyword>
<protein>
    <submittedName>
        <fullName evidence="2">DNA/RNA polymerase</fullName>
    </submittedName>
</protein>
<gene>
    <name evidence="2" type="ORF">MVEN_00096700</name>
</gene>
<evidence type="ECO:0000313" key="2">
    <source>
        <dbReference type="EMBL" id="KAF7372364.1"/>
    </source>
</evidence>
<name>A0A8H6Z860_9AGAR</name>
<dbReference type="Pfam" id="PF00078">
    <property type="entry name" value="RVT_1"/>
    <property type="match status" value="1"/>
</dbReference>
<dbReference type="PANTHER" id="PTHR47027:SF20">
    <property type="entry name" value="REVERSE TRANSCRIPTASE-LIKE PROTEIN WITH RNA-DIRECTED DNA POLYMERASE DOMAIN"/>
    <property type="match status" value="1"/>
</dbReference>
<dbReference type="Proteomes" id="UP000620124">
    <property type="component" value="Unassembled WGS sequence"/>
</dbReference>
<dbReference type="AlphaFoldDB" id="A0A8H6Z860"/>
<proteinExistence type="predicted"/>